<evidence type="ECO:0000259" key="7">
    <source>
        <dbReference type="PROSITE" id="PS50830"/>
    </source>
</evidence>
<evidence type="ECO:0000256" key="2">
    <source>
        <dbReference type="ARBA" id="ARBA00022490"/>
    </source>
</evidence>
<dbReference type="GO" id="GO:0006402">
    <property type="term" value="P:mRNA catabolic process"/>
    <property type="evidence" value="ECO:0007669"/>
    <property type="project" value="UniProtKB-UniRule"/>
</dbReference>
<dbReference type="InterPro" id="IPR035437">
    <property type="entry name" value="SNase_OB-fold_sf"/>
</dbReference>
<dbReference type="Pfam" id="PF00565">
    <property type="entry name" value="SNase"/>
    <property type="match status" value="4"/>
</dbReference>
<sequence length="908" mass="100212">MAALPSSGRAFVKSVLSGDTVVLRGKPTSGPPPPKRLGTQKDPEKEEPFAFESREYLRRLLIGKEVAYKTEYTTSSNSRDFGVLIVQHPVNGETNITRLLVKEGWVKVKTPEGKRAPTEEQISLSELSEQAQAAKKGLWADKDAGGSTGVRKVEHNVSDARGFLEKYKGKPIEAILEQVRDGTTHRVCLLLPENNGKVHQYITLMLSGLKAPTYRKDVPNVEDLIEEYGAEAKYFVESRLLQRDVKVLLEGLSSNDNFVGSIQFPLGNIAEALLAEGLAKVVDWNIALVTGGPAKYRAAELRAKEKKLRLWKSWVGKAKVGGPESEFDGIVTRIMSGDTVFVESVHTGKERKLTLSSIRAAKGPEKKPAAPSKDGKDAVKEYGLDFDAKEFLRTRYIGKQVHVLIDYVKPADAGFESRECATISDQSGKNIAELLVARGLADVLRHRRDDDNRSSQYDQLLLAADRALKAQKGIHSPKEPPTHRISDASVNANKARQFLPFLQRSGAVSGHVDFVSSGSRFRIHVPKENCTLTLVLGGIRCPRNGRPGEKSEPFGPEAFAFANRRIMQRDVEFTVEGQDKTGGFIGALFVTVDGEKTNVAVMLLNEGLASVHDYTASQSQHANQLYEAQRRAKDARKGMWKDWKPEDDEEVVEEKVDLDRPIETKDVIVSHIEDAGVVFLQIVGPELNKLERLMSDFAKHHAEPGSQPIAPFTPRNGEYCSAKFTADDAWYRARVKKVHADRTYTVHYIDYGNTETLPAARLRPLPPTFATTTLPAQATESKLAHIKIPSLDDDYGVEAFEALRDLTEGVSLQARILGRGSVLSVLLVRPGKDESINERILRDGFAMVEKAIVARWNAEQKAARVAGAGWAGAGKGKKDLIGGLIEAQEDAKKGRVAMWRYGDITEDD</sequence>
<dbReference type="GO" id="GO:0003723">
    <property type="term" value="F:RNA binding"/>
    <property type="evidence" value="ECO:0007669"/>
    <property type="project" value="UniProtKB-UniRule"/>
</dbReference>
<dbReference type="InterPro" id="IPR016685">
    <property type="entry name" value="Silence_cplx_Nase-comp_TudorSN"/>
</dbReference>
<dbReference type="InterPro" id="IPR002999">
    <property type="entry name" value="Tudor"/>
</dbReference>
<dbReference type="SMART" id="SM00318">
    <property type="entry name" value="SNc"/>
    <property type="match status" value="4"/>
</dbReference>
<gene>
    <name evidence="8" type="ORF">BDK51DRAFT_30426</name>
</gene>
<feature type="domain" description="TNase-like" evidence="7">
    <location>
        <begin position="325"/>
        <end position="477"/>
    </location>
</feature>
<evidence type="ECO:0000256" key="5">
    <source>
        <dbReference type="SAM" id="MobiDB-lite"/>
    </source>
</evidence>
<evidence type="ECO:0008006" key="10">
    <source>
        <dbReference type="Google" id="ProtNLM"/>
    </source>
</evidence>
<dbReference type="InterPro" id="IPR016071">
    <property type="entry name" value="Staphylococal_nuclease_OB-fold"/>
</dbReference>
<feature type="domain" description="TNase-like" evidence="7">
    <location>
        <begin position="506"/>
        <end position="642"/>
    </location>
</feature>
<protein>
    <recommendedName>
        <fullName evidence="10">Endonuclease lcl3</fullName>
    </recommendedName>
</protein>
<evidence type="ECO:0000256" key="3">
    <source>
        <dbReference type="ARBA" id="ARBA00022737"/>
    </source>
</evidence>
<dbReference type="OrthoDB" id="10023235at2759"/>
<dbReference type="GO" id="GO:0004518">
    <property type="term" value="F:nuclease activity"/>
    <property type="evidence" value="ECO:0007669"/>
    <property type="project" value="TreeGrafter"/>
</dbReference>
<dbReference type="EMBL" id="KZ996950">
    <property type="protein sequence ID" value="RKO88087.1"/>
    <property type="molecule type" value="Genomic_DNA"/>
</dbReference>
<evidence type="ECO:0000256" key="1">
    <source>
        <dbReference type="ARBA" id="ARBA00004496"/>
    </source>
</evidence>
<evidence type="ECO:0000313" key="8">
    <source>
        <dbReference type="EMBL" id="RKO88087.1"/>
    </source>
</evidence>
<dbReference type="FunFam" id="2.40.50.90:FF:000002">
    <property type="entry name" value="Staphylococcal nuclease domain-containing protein"/>
    <property type="match status" value="1"/>
</dbReference>
<comment type="subcellular location">
    <subcellularLocation>
        <location evidence="1 4">Cytoplasm</location>
    </subcellularLocation>
</comment>
<feature type="region of interest" description="Disordered" evidence="5">
    <location>
        <begin position="22"/>
        <end position="48"/>
    </location>
</feature>
<dbReference type="AlphaFoldDB" id="A0A4V1IQX6"/>
<evidence type="ECO:0000256" key="4">
    <source>
        <dbReference type="PIRNR" id="PIRNR017179"/>
    </source>
</evidence>
<dbReference type="GO" id="GO:0005829">
    <property type="term" value="C:cytosol"/>
    <property type="evidence" value="ECO:0007669"/>
    <property type="project" value="UniProtKB-UniRule"/>
</dbReference>
<accession>A0A4V1IQX6</accession>
<dbReference type="Gene3D" id="2.40.50.90">
    <property type="match status" value="5"/>
</dbReference>
<dbReference type="GO" id="GO:0031332">
    <property type="term" value="C:RNAi effector complex"/>
    <property type="evidence" value="ECO:0007669"/>
    <property type="project" value="InterPro"/>
</dbReference>
<dbReference type="Pfam" id="PF00567">
    <property type="entry name" value="TUDOR"/>
    <property type="match status" value="1"/>
</dbReference>
<dbReference type="PROSITE" id="PS50304">
    <property type="entry name" value="TUDOR"/>
    <property type="match status" value="1"/>
</dbReference>
<proteinExistence type="predicted"/>
<feature type="domain" description="TNase-like" evidence="7">
    <location>
        <begin position="170"/>
        <end position="313"/>
    </location>
</feature>
<dbReference type="Gene3D" id="2.30.30.140">
    <property type="match status" value="1"/>
</dbReference>
<dbReference type="PANTHER" id="PTHR12302">
    <property type="entry name" value="EBNA2 BINDING PROTEIN P100"/>
    <property type="match status" value="1"/>
</dbReference>
<dbReference type="PIRSF" id="PIRSF017179">
    <property type="entry name" value="RISC-Tudor-SN"/>
    <property type="match status" value="1"/>
</dbReference>
<organism evidence="8 9">
    <name type="scientific">Blyttiomyces helicus</name>
    <dbReference type="NCBI Taxonomy" id="388810"/>
    <lineage>
        <taxon>Eukaryota</taxon>
        <taxon>Fungi</taxon>
        <taxon>Fungi incertae sedis</taxon>
        <taxon>Chytridiomycota</taxon>
        <taxon>Chytridiomycota incertae sedis</taxon>
        <taxon>Chytridiomycetes</taxon>
        <taxon>Chytridiomycetes incertae sedis</taxon>
        <taxon>Blyttiomyces</taxon>
    </lineage>
</organism>
<dbReference type="FunFam" id="2.30.30.140:FF:000018">
    <property type="entry name" value="Serine/threonine-protein kinase 31"/>
    <property type="match status" value="1"/>
</dbReference>
<dbReference type="SUPFAM" id="SSF50199">
    <property type="entry name" value="Staphylococcal nuclease"/>
    <property type="match status" value="5"/>
</dbReference>
<keyword evidence="9" id="KW-1185">Reference proteome</keyword>
<feature type="domain" description="TNase-like" evidence="7">
    <location>
        <begin position="6"/>
        <end position="141"/>
    </location>
</feature>
<reference evidence="9" key="1">
    <citation type="journal article" date="2018" name="Nat. Microbiol.">
        <title>Leveraging single-cell genomics to expand the fungal tree of life.</title>
        <authorList>
            <person name="Ahrendt S.R."/>
            <person name="Quandt C.A."/>
            <person name="Ciobanu D."/>
            <person name="Clum A."/>
            <person name="Salamov A."/>
            <person name="Andreopoulos B."/>
            <person name="Cheng J.F."/>
            <person name="Woyke T."/>
            <person name="Pelin A."/>
            <person name="Henrissat B."/>
            <person name="Reynolds N.K."/>
            <person name="Benny G.L."/>
            <person name="Smith M.E."/>
            <person name="James T.Y."/>
            <person name="Grigoriev I.V."/>
        </authorList>
    </citation>
    <scope>NUCLEOTIDE SEQUENCE [LARGE SCALE GENOMIC DNA]</scope>
</reference>
<evidence type="ECO:0000259" key="6">
    <source>
        <dbReference type="PROSITE" id="PS50304"/>
    </source>
</evidence>
<dbReference type="GO" id="GO:0005634">
    <property type="term" value="C:nucleus"/>
    <property type="evidence" value="ECO:0007669"/>
    <property type="project" value="TreeGrafter"/>
</dbReference>
<keyword evidence="3" id="KW-0677">Repeat</keyword>
<dbReference type="CDD" id="cd00175">
    <property type="entry name" value="SNc"/>
    <property type="match status" value="1"/>
</dbReference>
<dbReference type="SMART" id="SM00333">
    <property type="entry name" value="TUDOR"/>
    <property type="match status" value="1"/>
</dbReference>
<feature type="compositionally biased region" description="Basic and acidic residues" evidence="5">
    <location>
        <begin position="39"/>
        <end position="48"/>
    </location>
</feature>
<name>A0A4V1IQX6_9FUNG</name>
<dbReference type="PROSITE" id="PS50830">
    <property type="entry name" value="TNASE_3"/>
    <property type="match status" value="4"/>
</dbReference>
<dbReference type="SUPFAM" id="SSF63748">
    <property type="entry name" value="Tudor/PWWP/MBT"/>
    <property type="match status" value="1"/>
</dbReference>
<feature type="domain" description="Tudor" evidence="6">
    <location>
        <begin position="713"/>
        <end position="772"/>
    </location>
</feature>
<dbReference type="Proteomes" id="UP000269721">
    <property type="component" value="Unassembled WGS sequence"/>
</dbReference>
<keyword evidence="2 4" id="KW-0963">Cytoplasm</keyword>
<evidence type="ECO:0000313" key="9">
    <source>
        <dbReference type="Proteomes" id="UP000269721"/>
    </source>
</evidence>
<dbReference type="GO" id="GO:0031047">
    <property type="term" value="P:regulatory ncRNA-mediated gene silencing"/>
    <property type="evidence" value="ECO:0007669"/>
    <property type="project" value="UniProtKB-UniRule"/>
</dbReference>
<dbReference type="PANTHER" id="PTHR12302:SF2">
    <property type="entry name" value="STAPHYLOCOCCAL NUCLEASE DOMAIN-CONTAINING PROTEIN 1"/>
    <property type="match status" value="1"/>
</dbReference>